<gene>
    <name evidence="2" type="ORF">FJU30_17650</name>
</gene>
<keyword evidence="3" id="KW-1185">Reference proteome</keyword>
<keyword evidence="1" id="KW-1133">Transmembrane helix</keyword>
<dbReference type="NCBIfam" id="NF008001">
    <property type="entry name" value="PRK10726.1"/>
    <property type="match status" value="1"/>
</dbReference>
<dbReference type="OrthoDB" id="6414990at2"/>
<accession>A0A5J5FV35</accession>
<dbReference type="Proteomes" id="UP000335415">
    <property type="component" value="Unassembled WGS sequence"/>
</dbReference>
<dbReference type="AlphaFoldDB" id="A0A5J5FV35"/>
<feature type="transmembrane region" description="Helical" evidence="1">
    <location>
        <begin position="88"/>
        <end position="107"/>
    </location>
</feature>
<evidence type="ECO:0000313" key="2">
    <source>
        <dbReference type="EMBL" id="KAA8997604.1"/>
    </source>
</evidence>
<proteinExistence type="predicted"/>
<dbReference type="EMBL" id="VYKJ01000010">
    <property type="protein sequence ID" value="KAA8997604.1"/>
    <property type="molecule type" value="Genomic_DNA"/>
</dbReference>
<evidence type="ECO:0000256" key="1">
    <source>
        <dbReference type="SAM" id="Phobius"/>
    </source>
</evidence>
<keyword evidence="1" id="KW-0812">Transmembrane</keyword>
<name>A0A5J5FV35_9GAMM</name>
<feature type="transmembrane region" description="Helical" evidence="1">
    <location>
        <begin position="21"/>
        <end position="40"/>
    </location>
</feature>
<feature type="transmembrane region" description="Helical" evidence="1">
    <location>
        <begin position="60"/>
        <end position="81"/>
    </location>
</feature>
<evidence type="ECO:0000313" key="3">
    <source>
        <dbReference type="Proteomes" id="UP000335415"/>
    </source>
</evidence>
<keyword evidence="1" id="KW-0472">Membrane</keyword>
<organism evidence="2 3">
    <name type="scientific">Affinibrenneria salicis</name>
    <dbReference type="NCBI Taxonomy" id="2590031"/>
    <lineage>
        <taxon>Bacteria</taxon>
        <taxon>Pseudomonadati</taxon>
        <taxon>Pseudomonadota</taxon>
        <taxon>Gammaproteobacteria</taxon>
        <taxon>Enterobacterales</taxon>
        <taxon>Pectobacteriaceae</taxon>
        <taxon>Affinibrenneria</taxon>
    </lineage>
</organism>
<dbReference type="RefSeq" id="WP_150436303.1">
    <property type="nucleotide sequence ID" value="NZ_VYKJ01000010.1"/>
</dbReference>
<protein>
    <submittedName>
        <fullName evidence="2">DUF3561 family protein</fullName>
    </submittedName>
</protein>
<reference evidence="2 3" key="1">
    <citation type="submission" date="2019-09" db="EMBL/GenBank/DDBJ databases">
        <authorList>
            <person name="Li Y."/>
        </authorList>
    </citation>
    <scope>NUCLEOTIDE SEQUENCE [LARGE SCALE GENOMIC DNA]</scope>
    <source>
        <strain evidence="2 3">L3-3HA</strain>
    </source>
</reference>
<dbReference type="Pfam" id="PF12084">
    <property type="entry name" value="DUF3561"/>
    <property type="match status" value="1"/>
</dbReference>
<comment type="caution">
    <text evidence="2">The sequence shown here is derived from an EMBL/GenBank/DDBJ whole genome shotgun (WGS) entry which is preliminary data.</text>
</comment>
<sequence>MQNVTQLPANKARREREETPAASYAFTGGTIGFCFYWLAFTLPFLAYGSSSTFFFMLYTWPFFLALMPLSVLLGILFSVMLEGRIVSIVLFSGVTIVCLFWLLFSMITGW</sequence>
<dbReference type="InterPro" id="IPR022721">
    <property type="entry name" value="DUF3561"/>
</dbReference>